<gene>
    <name evidence="1" type="ORF">HZF24_15500</name>
</gene>
<evidence type="ECO:0000313" key="2">
    <source>
        <dbReference type="Proteomes" id="UP000611629"/>
    </source>
</evidence>
<proteinExistence type="predicted"/>
<dbReference type="EMBL" id="JACBNQ010000023">
    <property type="protein sequence ID" value="NYB75553.1"/>
    <property type="molecule type" value="Genomic_DNA"/>
</dbReference>
<reference evidence="1" key="1">
    <citation type="submission" date="2020-07" db="EMBL/GenBank/DDBJ databases">
        <title>Genomic analysis of a strain of Sedimentibacter Hydroxybenzoicus DSM7310.</title>
        <authorList>
            <person name="Ma S."/>
        </authorList>
    </citation>
    <scope>NUCLEOTIDE SEQUENCE</scope>
    <source>
        <strain evidence="1">DSM 7310</strain>
    </source>
</reference>
<organism evidence="1 2">
    <name type="scientific">Sedimentibacter hydroxybenzoicus DSM 7310</name>
    <dbReference type="NCBI Taxonomy" id="1123245"/>
    <lineage>
        <taxon>Bacteria</taxon>
        <taxon>Bacillati</taxon>
        <taxon>Bacillota</taxon>
        <taxon>Tissierellia</taxon>
        <taxon>Sedimentibacter</taxon>
    </lineage>
</organism>
<dbReference type="AlphaFoldDB" id="A0A974BM89"/>
<sequence length="44" mass="4877">MKLKEEILILASKAIKTSAISAAGSTSHWGIYQPKEPKNIPRRL</sequence>
<evidence type="ECO:0000313" key="1">
    <source>
        <dbReference type="EMBL" id="NYB75553.1"/>
    </source>
</evidence>
<name>A0A974BM89_SEDHY</name>
<protein>
    <submittedName>
        <fullName evidence="1">Cyclic lactone autoinducer peptide</fullName>
    </submittedName>
</protein>
<dbReference type="NCBIfam" id="TIGR04223">
    <property type="entry name" value="quorum_AgrD"/>
    <property type="match status" value="1"/>
</dbReference>
<accession>A0A974BM89</accession>
<dbReference type="Proteomes" id="UP000611629">
    <property type="component" value="Unassembled WGS sequence"/>
</dbReference>
<keyword evidence="2" id="KW-1185">Reference proteome</keyword>
<comment type="caution">
    <text evidence="1">The sequence shown here is derived from an EMBL/GenBank/DDBJ whole genome shotgun (WGS) entry which is preliminary data.</text>
</comment>
<dbReference type="InterPro" id="IPR009229">
    <property type="entry name" value="AgrD"/>
</dbReference>
<dbReference type="RefSeq" id="WP_179239259.1">
    <property type="nucleotide sequence ID" value="NZ_JACBNQ010000023.1"/>
</dbReference>